<dbReference type="SUPFAM" id="SSF52518">
    <property type="entry name" value="Thiamin diphosphate-binding fold (THDP-binding)"/>
    <property type="match status" value="1"/>
</dbReference>
<dbReference type="InterPro" id="IPR011603">
    <property type="entry name" value="2oxoglutarate_DH_E1"/>
</dbReference>
<dbReference type="Pfam" id="PF02779">
    <property type="entry name" value="Transket_pyr"/>
    <property type="match status" value="1"/>
</dbReference>
<dbReference type="GO" id="GO:0016624">
    <property type="term" value="F:oxidoreductase activity, acting on the aldehyde or oxo group of donors, disulfide as acceptor"/>
    <property type="evidence" value="ECO:0007669"/>
    <property type="project" value="InterPro"/>
</dbReference>
<feature type="domain" description="Transketolase-like pyrimidine-binding" evidence="7">
    <location>
        <begin position="1"/>
        <end position="118"/>
    </location>
</feature>
<reference evidence="8" key="1">
    <citation type="submission" date="2023-06" db="EMBL/GenBank/DDBJ databases">
        <authorList>
            <person name="Delattre M."/>
        </authorList>
    </citation>
    <scope>NUCLEOTIDE SEQUENCE</scope>
    <source>
        <strain evidence="8">AF72</strain>
    </source>
</reference>
<evidence type="ECO:0000256" key="3">
    <source>
        <dbReference type="ARBA" id="ARBA00006936"/>
    </source>
</evidence>
<dbReference type="InterPro" id="IPR005475">
    <property type="entry name" value="Transketolase-like_Pyr-bd"/>
</dbReference>
<dbReference type="GO" id="GO:0030976">
    <property type="term" value="F:thiamine pyrophosphate binding"/>
    <property type="evidence" value="ECO:0007669"/>
    <property type="project" value="InterPro"/>
</dbReference>
<keyword evidence="9" id="KW-1185">Reference proteome</keyword>
<accession>A0AA36D9Q8</accession>
<evidence type="ECO:0000256" key="2">
    <source>
        <dbReference type="ARBA" id="ARBA00004173"/>
    </source>
</evidence>
<comment type="subcellular location">
    <subcellularLocation>
        <location evidence="2">Mitochondrion</location>
    </subcellularLocation>
</comment>
<evidence type="ECO:0000256" key="4">
    <source>
        <dbReference type="ARBA" id="ARBA00023002"/>
    </source>
</evidence>
<feature type="non-terminal residue" evidence="8">
    <location>
        <position position="1"/>
    </location>
</feature>
<comment type="caution">
    <text evidence="8">The sequence shown here is derived from an EMBL/GenBank/DDBJ whole genome shotgun (WGS) entry which is preliminary data.</text>
</comment>
<dbReference type="SMART" id="SM00861">
    <property type="entry name" value="Transket_pyr"/>
    <property type="match status" value="1"/>
</dbReference>
<dbReference type="PANTHER" id="PTHR23152">
    <property type="entry name" value="2-OXOGLUTARATE DEHYDROGENASE"/>
    <property type="match status" value="1"/>
</dbReference>
<dbReference type="EMBL" id="CATQJA010002664">
    <property type="protein sequence ID" value="CAJ0582328.1"/>
    <property type="molecule type" value="Genomic_DNA"/>
</dbReference>
<dbReference type="PANTHER" id="PTHR23152:SF4">
    <property type="entry name" value="2-OXOADIPATE DEHYDROGENASE COMPLEX COMPONENT E1"/>
    <property type="match status" value="1"/>
</dbReference>
<keyword evidence="5" id="KW-0786">Thiamine pyrophosphate</keyword>
<dbReference type="AlphaFoldDB" id="A0AA36D9Q8"/>
<proteinExistence type="inferred from homology"/>
<evidence type="ECO:0000313" key="9">
    <source>
        <dbReference type="Proteomes" id="UP001177023"/>
    </source>
</evidence>
<dbReference type="GO" id="GO:0005739">
    <property type="term" value="C:mitochondrion"/>
    <property type="evidence" value="ECO:0007669"/>
    <property type="project" value="UniProtKB-SubCell"/>
</dbReference>
<keyword evidence="6" id="KW-0496">Mitochondrion</keyword>
<comment type="cofactor">
    <cofactor evidence="1">
        <name>thiamine diphosphate</name>
        <dbReference type="ChEBI" id="CHEBI:58937"/>
    </cofactor>
</comment>
<keyword evidence="4" id="KW-0560">Oxidoreductase</keyword>
<gene>
    <name evidence="8" type="ORF">MSPICULIGERA_LOCUS20464</name>
</gene>
<name>A0AA36D9Q8_9BILA</name>
<dbReference type="Pfam" id="PF16870">
    <property type="entry name" value="OxoGdeHyase_C"/>
    <property type="match status" value="1"/>
</dbReference>
<dbReference type="InterPro" id="IPR029061">
    <property type="entry name" value="THDP-binding"/>
</dbReference>
<evidence type="ECO:0000256" key="6">
    <source>
        <dbReference type="ARBA" id="ARBA00023128"/>
    </source>
</evidence>
<sequence>MLCIWEAQFGDFFNGAQIIIDTFIASAESKWLTQSGLVMLLPHGFDGAGPEHSSCRMERFLQICDSREDQIPVDGENVNMRVVNPTTAAQYFHLLRRQTITPYRKPLIVVAPKILLRHPQAASTLAELAPGTSFQPVIDDKSKTAEKVIFVSGKHWIAVNKAREERGLVDKVAIVRVEQLCPFPVSELSAVMKKYPNAKKFVWSQEEPRNAGAWSFMRPRFENALGVRLQFAGRPELAWTATAIGEHHQAENQKVIDDTFRD</sequence>
<dbReference type="InterPro" id="IPR031717">
    <property type="entry name" value="ODO-1/KGD_C"/>
</dbReference>
<organism evidence="8 9">
    <name type="scientific">Mesorhabditis spiculigera</name>
    <dbReference type="NCBI Taxonomy" id="96644"/>
    <lineage>
        <taxon>Eukaryota</taxon>
        <taxon>Metazoa</taxon>
        <taxon>Ecdysozoa</taxon>
        <taxon>Nematoda</taxon>
        <taxon>Chromadorea</taxon>
        <taxon>Rhabditida</taxon>
        <taxon>Rhabditina</taxon>
        <taxon>Rhabditomorpha</taxon>
        <taxon>Rhabditoidea</taxon>
        <taxon>Rhabditidae</taxon>
        <taxon>Mesorhabditinae</taxon>
        <taxon>Mesorhabditis</taxon>
    </lineage>
</organism>
<evidence type="ECO:0000256" key="1">
    <source>
        <dbReference type="ARBA" id="ARBA00001964"/>
    </source>
</evidence>
<evidence type="ECO:0000256" key="5">
    <source>
        <dbReference type="ARBA" id="ARBA00023052"/>
    </source>
</evidence>
<dbReference type="Gene3D" id="3.40.50.12470">
    <property type="match status" value="1"/>
</dbReference>
<dbReference type="Gene3D" id="3.40.50.11610">
    <property type="entry name" value="Multifunctional 2-oxoglutarate metabolism enzyme, C-terminal domain"/>
    <property type="match status" value="1"/>
</dbReference>
<evidence type="ECO:0000313" key="8">
    <source>
        <dbReference type="EMBL" id="CAJ0582328.1"/>
    </source>
</evidence>
<evidence type="ECO:0000259" key="7">
    <source>
        <dbReference type="SMART" id="SM00861"/>
    </source>
</evidence>
<dbReference type="Proteomes" id="UP001177023">
    <property type="component" value="Unassembled WGS sequence"/>
</dbReference>
<protein>
    <recommendedName>
        <fullName evidence="7">Transketolase-like pyrimidine-binding domain-containing protein</fullName>
    </recommendedName>
</protein>
<dbReference type="InterPro" id="IPR042179">
    <property type="entry name" value="KGD_C_sf"/>
</dbReference>
<comment type="similarity">
    <text evidence="3">Belongs to the alpha-ketoglutarate dehydrogenase family.</text>
</comment>